<keyword evidence="6" id="KW-0333">Golgi apparatus</keyword>
<keyword evidence="3 10" id="KW-0812">Transmembrane</keyword>
<comment type="subcellular location">
    <subcellularLocation>
        <location evidence="8">Golgi apparatus</location>
        <location evidence="8">trans-Golgi network membrane</location>
        <topology evidence="8">Single-pass type IV membrane protein</topology>
    </subcellularLocation>
</comment>
<dbReference type="EMBL" id="JACMSC010000016">
    <property type="protein sequence ID" value="KAG6481061.1"/>
    <property type="molecule type" value="Genomic_DNA"/>
</dbReference>
<organism evidence="12 13">
    <name type="scientific">Zingiber officinale</name>
    <name type="common">Ginger</name>
    <name type="synonym">Amomum zingiber</name>
    <dbReference type="NCBI Taxonomy" id="94328"/>
    <lineage>
        <taxon>Eukaryota</taxon>
        <taxon>Viridiplantae</taxon>
        <taxon>Streptophyta</taxon>
        <taxon>Embryophyta</taxon>
        <taxon>Tracheophyta</taxon>
        <taxon>Spermatophyta</taxon>
        <taxon>Magnoliopsida</taxon>
        <taxon>Liliopsida</taxon>
        <taxon>Zingiberales</taxon>
        <taxon>Zingiberaceae</taxon>
        <taxon>Zingiber</taxon>
    </lineage>
</organism>
<evidence type="ECO:0000313" key="12">
    <source>
        <dbReference type="EMBL" id="KAG6481061.1"/>
    </source>
</evidence>
<evidence type="ECO:0000313" key="13">
    <source>
        <dbReference type="Proteomes" id="UP000734854"/>
    </source>
</evidence>
<evidence type="ECO:0000256" key="5">
    <source>
        <dbReference type="ARBA" id="ARBA00022989"/>
    </source>
</evidence>
<dbReference type="Gene3D" id="1.20.58.90">
    <property type="match status" value="1"/>
</dbReference>
<dbReference type="FunFam" id="1.20.58.90:FF:000004">
    <property type="entry name" value="Syntaxin 10"/>
    <property type="match status" value="1"/>
</dbReference>
<proteinExistence type="inferred from homology"/>
<evidence type="ECO:0000256" key="6">
    <source>
        <dbReference type="ARBA" id="ARBA00023034"/>
    </source>
</evidence>
<dbReference type="AlphaFoldDB" id="A0A8J5F3W7"/>
<sequence length="599" mass="66778">MGDADLAVGGVGSSSSSEEDGDADWKAAIDSVAAVSYGVPASNGRRKPSNSDADSSSDEDNKHHDRRMLSKAPKLKLYQIKAQKLLDDLLDKSLEMVKSSGFSDDEISQSNVAGIRLFRKSAPGIIVDPVDTYKLPTKKPRILPGEELNEKSKKFKRKVQSVVVDGTDIMAAATEACRRSLARAEAKEGAAKAAAKKEEERVSALKKARGEKWLPSVAKYMLKHYWHSVLVLLADGGDRLQKGSLPSICSQMATNFERWEKDPFFAAAEEVQNSADRLESVYRQFVHERENASKSSGGVQFSSGELKRELHTVLGTAKWQLEELENAVKLNDEALSAGEDARARHGEFVSAIGNKILAVEDFVRGTNQETGKSALTWVQLDERERDELAKFLSSPSSKERKENISLANNGSDWNDFSTKNIEALINRSKNSFYSNELENGQVYAYPRSASCAGDLGACKITIRSEGEDTSEKSSDDRPNLPTPRVLSFSALSNALDSRSNMRWCKYEFAKWSAPNQHNLIESAPLGNHEPHQIYNPYYERSKSNLSRYARVTYNNHLYRYLGAFQRLLLRLQYQVQYGYRIKFILWVTFVISLIGISAS</sequence>
<dbReference type="SUPFAM" id="SSF47661">
    <property type="entry name" value="t-snare proteins"/>
    <property type="match status" value="1"/>
</dbReference>
<dbReference type="Proteomes" id="UP000734854">
    <property type="component" value="Unassembled WGS sequence"/>
</dbReference>
<dbReference type="GO" id="GO:0015031">
    <property type="term" value="P:protein transport"/>
    <property type="evidence" value="ECO:0007669"/>
    <property type="project" value="UniProtKB-KW"/>
</dbReference>
<evidence type="ECO:0000256" key="4">
    <source>
        <dbReference type="ARBA" id="ARBA00022927"/>
    </source>
</evidence>
<keyword evidence="13" id="KW-1185">Reference proteome</keyword>
<comment type="caution">
    <text evidence="12">The sequence shown here is derived from an EMBL/GenBank/DDBJ whole genome shotgun (WGS) entry which is preliminary data.</text>
</comment>
<dbReference type="GO" id="GO:0005794">
    <property type="term" value="C:Golgi apparatus"/>
    <property type="evidence" value="ECO:0007669"/>
    <property type="project" value="UniProtKB-SubCell"/>
</dbReference>
<evidence type="ECO:0000256" key="7">
    <source>
        <dbReference type="ARBA" id="ARBA00023136"/>
    </source>
</evidence>
<evidence type="ECO:0000256" key="8">
    <source>
        <dbReference type="ARBA" id="ARBA00037801"/>
    </source>
</evidence>
<evidence type="ECO:0000256" key="10">
    <source>
        <dbReference type="SAM" id="Phobius"/>
    </source>
</evidence>
<keyword evidence="7 10" id="KW-0472">Membrane</keyword>
<keyword evidence="2" id="KW-0813">Transport</keyword>
<dbReference type="GO" id="GO:0048193">
    <property type="term" value="P:Golgi vesicle transport"/>
    <property type="evidence" value="ECO:0007669"/>
    <property type="project" value="InterPro"/>
</dbReference>
<gene>
    <name evidence="12" type="ORF">ZIOFF_057653</name>
</gene>
<comment type="similarity">
    <text evidence="1">Belongs to the syntaxin family.</text>
</comment>
<feature type="transmembrane region" description="Helical" evidence="10">
    <location>
        <begin position="577"/>
        <end position="596"/>
    </location>
</feature>
<dbReference type="PANTHER" id="PTHR34949:SF6">
    <property type="entry name" value="EXPRESSED PROTEIN"/>
    <property type="match status" value="1"/>
</dbReference>
<feature type="region of interest" description="Disordered" evidence="9">
    <location>
        <begin position="1"/>
        <end position="23"/>
    </location>
</feature>
<feature type="domain" description="Syntaxin 6/10/61 N-terminal" evidence="11">
    <location>
        <begin position="262"/>
        <end position="359"/>
    </location>
</feature>
<keyword evidence="4" id="KW-0653">Protein transport</keyword>
<dbReference type="Pfam" id="PF09177">
    <property type="entry name" value="STX6_10_61_N"/>
    <property type="match status" value="1"/>
</dbReference>
<dbReference type="InterPro" id="IPR015260">
    <property type="entry name" value="Syntaxin-6/10/61_N"/>
</dbReference>
<evidence type="ECO:0000256" key="9">
    <source>
        <dbReference type="SAM" id="MobiDB-lite"/>
    </source>
</evidence>
<dbReference type="InterPro" id="IPR010989">
    <property type="entry name" value="SNARE"/>
</dbReference>
<evidence type="ECO:0000256" key="2">
    <source>
        <dbReference type="ARBA" id="ARBA00022448"/>
    </source>
</evidence>
<evidence type="ECO:0000259" key="11">
    <source>
        <dbReference type="Pfam" id="PF09177"/>
    </source>
</evidence>
<accession>A0A8J5F3W7</accession>
<feature type="region of interest" description="Disordered" evidence="9">
    <location>
        <begin position="38"/>
        <end position="70"/>
    </location>
</feature>
<dbReference type="PANTHER" id="PTHR34949">
    <property type="entry name" value="OS05G0443700 PROTEIN"/>
    <property type="match status" value="1"/>
</dbReference>
<evidence type="ECO:0000256" key="1">
    <source>
        <dbReference type="ARBA" id="ARBA00009063"/>
    </source>
</evidence>
<dbReference type="GO" id="GO:0016020">
    <property type="term" value="C:membrane"/>
    <property type="evidence" value="ECO:0007669"/>
    <property type="project" value="InterPro"/>
</dbReference>
<dbReference type="CDD" id="cd21442">
    <property type="entry name" value="SNARE_NTD_STX6-like"/>
    <property type="match status" value="1"/>
</dbReference>
<name>A0A8J5F3W7_ZINOF</name>
<reference evidence="12 13" key="1">
    <citation type="submission" date="2020-08" db="EMBL/GenBank/DDBJ databases">
        <title>Plant Genome Project.</title>
        <authorList>
            <person name="Zhang R.-G."/>
        </authorList>
    </citation>
    <scope>NUCLEOTIDE SEQUENCE [LARGE SCALE GENOMIC DNA]</scope>
    <source>
        <tissue evidence="12">Rhizome</tissue>
    </source>
</reference>
<protein>
    <recommendedName>
        <fullName evidence="11">Syntaxin 6/10/61 N-terminal domain-containing protein</fullName>
    </recommendedName>
</protein>
<evidence type="ECO:0000256" key="3">
    <source>
        <dbReference type="ARBA" id="ARBA00022692"/>
    </source>
</evidence>
<keyword evidence="5 10" id="KW-1133">Transmembrane helix</keyword>